<dbReference type="Gene3D" id="1.10.10.60">
    <property type="entry name" value="Homeodomain-like"/>
    <property type="match status" value="1"/>
</dbReference>
<dbReference type="InterPro" id="IPR009057">
    <property type="entry name" value="Homeodomain-like_sf"/>
</dbReference>
<dbReference type="Pfam" id="PF00046">
    <property type="entry name" value="Homeodomain"/>
    <property type="match status" value="1"/>
</dbReference>
<comment type="caution">
    <text evidence="4">The sequence shown here is derived from an EMBL/GenBank/DDBJ whole genome shotgun (WGS) entry which is preliminary data.</text>
</comment>
<feature type="region of interest" description="Disordered" evidence="2">
    <location>
        <begin position="202"/>
        <end position="234"/>
    </location>
</feature>
<dbReference type="GO" id="GO:0005634">
    <property type="term" value="C:nucleus"/>
    <property type="evidence" value="ECO:0007669"/>
    <property type="project" value="UniProtKB-SubCell"/>
</dbReference>
<dbReference type="GO" id="GO:0003677">
    <property type="term" value="F:DNA binding"/>
    <property type="evidence" value="ECO:0007669"/>
    <property type="project" value="UniProtKB-KW"/>
</dbReference>
<sequence>MFELENQIDYSKFMNHTSLGVFGNNQFEEKEAKSQFEYSVDNYDAANNDDEDFTLLNGKFVCDEFEEANLSPTKEQSFPSDDCAFSSHSTQQTYLQVNFDGDILDMNDFICKIRGEIDSKGVNGVICDALDIKSNDEFCLEPVELIKVKKRKTKEQIRQLEEEFSKTDDWSKEFMNKLSKKLKLEPSQVYKWHWDQISKKLGKAPKRQAKLKKQANKRKRAVKTTSSRSKRARN</sequence>
<keyword evidence="1" id="KW-0238">DNA-binding</keyword>
<evidence type="ECO:0000256" key="2">
    <source>
        <dbReference type="SAM" id="MobiDB-lite"/>
    </source>
</evidence>
<evidence type="ECO:0000256" key="1">
    <source>
        <dbReference type="RuleBase" id="RU000682"/>
    </source>
</evidence>
<dbReference type="CDD" id="cd00086">
    <property type="entry name" value="homeodomain"/>
    <property type="match status" value="1"/>
</dbReference>
<evidence type="ECO:0000313" key="4">
    <source>
        <dbReference type="EMBL" id="CAI2376832.1"/>
    </source>
</evidence>
<protein>
    <recommendedName>
        <fullName evidence="3">Homeobox domain-containing protein</fullName>
    </recommendedName>
</protein>
<feature type="domain" description="Homeobox" evidence="3">
    <location>
        <begin position="149"/>
        <end position="192"/>
    </location>
</feature>
<comment type="subcellular location">
    <subcellularLocation>
        <location evidence="1">Nucleus</location>
    </subcellularLocation>
</comment>
<reference evidence="4" key="1">
    <citation type="submission" date="2023-07" db="EMBL/GenBank/DDBJ databases">
        <authorList>
            <consortium name="AG Swart"/>
            <person name="Singh M."/>
            <person name="Singh A."/>
            <person name="Seah K."/>
            <person name="Emmerich C."/>
        </authorList>
    </citation>
    <scope>NUCLEOTIDE SEQUENCE</scope>
    <source>
        <strain evidence="4">DP1</strain>
    </source>
</reference>
<dbReference type="EMBL" id="CAMPGE010018417">
    <property type="protein sequence ID" value="CAI2376832.1"/>
    <property type="molecule type" value="Genomic_DNA"/>
</dbReference>
<accession>A0AAD1XQ95</accession>
<name>A0AAD1XQ95_EUPCR</name>
<keyword evidence="1" id="KW-0539">Nucleus</keyword>
<evidence type="ECO:0000259" key="3">
    <source>
        <dbReference type="Pfam" id="PF00046"/>
    </source>
</evidence>
<dbReference type="InterPro" id="IPR001356">
    <property type="entry name" value="HD"/>
</dbReference>
<keyword evidence="1" id="KW-0371">Homeobox</keyword>
<gene>
    <name evidence="4" type="ORF">ECRASSUSDP1_LOCUS18209</name>
</gene>
<proteinExistence type="predicted"/>
<evidence type="ECO:0000313" key="5">
    <source>
        <dbReference type="Proteomes" id="UP001295684"/>
    </source>
</evidence>
<dbReference type="SUPFAM" id="SSF46689">
    <property type="entry name" value="Homeodomain-like"/>
    <property type="match status" value="1"/>
</dbReference>
<keyword evidence="5" id="KW-1185">Reference proteome</keyword>
<organism evidence="4 5">
    <name type="scientific">Euplotes crassus</name>
    <dbReference type="NCBI Taxonomy" id="5936"/>
    <lineage>
        <taxon>Eukaryota</taxon>
        <taxon>Sar</taxon>
        <taxon>Alveolata</taxon>
        <taxon>Ciliophora</taxon>
        <taxon>Intramacronucleata</taxon>
        <taxon>Spirotrichea</taxon>
        <taxon>Hypotrichia</taxon>
        <taxon>Euplotida</taxon>
        <taxon>Euplotidae</taxon>
        <taxon>Moneuplotes</taxon>
    </lineage>
</organism>
<dbReference type="Proteomes" id="UP001295684">
    <property type="component" value="Unassembled WGS sequence"/>
</dbReference>
<dbReference type="AlphaFoldDB" id="A0AAD1XQ95"/>